<dbReference type="OrthoDB" id="100006at2759"/>
<feature type="transmembrane region" description="Helical" evidence="6">
    <location>
        <begin position="238"/>
        <end position="260"/>
    </location>
</feature>
<name>A0A9P9WAJ4_9PEZI</name>
<dbReference type="AlphaFoldDB" id="A0A9P9WAJ4"/>
<feature type="transmembrane region" description="Helical" evidence="6">
    <location>
        <begin position="288"/>
        <end position="309"/>
    </location>
</feature>
<dbReference type="SUPFAM" id="SSF81321">
    <property type="entry name" value="Family A G protein-coupled receptor-like"/>
    <property type="match status" value="1"/>
</dbReference>
<proteinExistence type="predicted"/>
<evidence type="ECO:0000256" key="5">
    <source>
        <dbReference type="SAM" id="MobiDB-lite"/>
    </source>
</evidence>
<dbReference type="GO" id="GO:0005886">
    <property type="term" value="C:plasma membrane"/>
    <property type="evidence" value="ECO:0007669"/>
    <property type="project" value="TreeGrafter"/>
</dbReference>
<dbReference type="Proteomes" id="UP000829685">
    <property type="component" value="Unassembled WGS sequence"/>
</dbReference>
<feature type="region of interest" description="Disordered" evidence="5">
    <location>
        <begin position="445"/>
        <end position="471"/>
    </location>
</feature>
<keyword evidence="2 6" id="KW-0812">Transmembrane</keyword>
<evidence type="ECO:0000256" key="3">
    <source>
        <dbReference type="ARBA" id="ARBA00022989"/>
    </source>
</evidence>
<dbReference type="PANTHER" id="PTHR23112">
    <property type="entry name" value="G PROTEIN-COUPLED RECEPTOR 157-RELATED"/>
    <property type="match status" value="1"/>
</dbReference>
<evidence type="ECO:0000313" key="8">
    <source>
        <dbReference type="Proteomes" id="UP000829685"/>
    </source>
</evidence>
<feature type="transmembrane region" description="Helical" evidence="6">
    <location>
        <begin position="20"/>
        <end position="48"/>
    </location>
</feature>
<evidence type="ECO:0000256" key="2">
    <source>
        <dbReference type="ARBA" id="ARBA00022692"/>
    </source>
</evidence>
<organism evidence="7 8">
    <name type="scientific">Neoarthrinium moseri</name>
    <dbReference type="NCBI Taxonomy" id="1658444"/>
    <lineage>
        <taxon>Eukaryota</taxon>
        <taxon>Fungi</taxon>
        <taxon>Dikarya</taxon>
        <taxon>Ascomycota</taxon>
        <taxon>Pezizomycotina</taxon>
        <taxon>Sordariomycetes</taxon>
        <taxon>Xylariomycetidae</taxon>
        <taxon>Amphisphaeriales</taxon>
        <taxon>Apiosporaceae</taxon>
        <taxon>Neoarthrinium</taxon>
    </lineage>
</organism>
<evidence type="ECO:0000313" key="7">
    <source>
        <dbReference type="EMBL" id="KAI1855713.1"/>
    </source>
</evidence>
<protein>
    <recommendedName>
        <fullName evidence="9">Glucose receptor Git3 N-terminal domain-containing protein</fullName>
    </recommendedName>
</protein>
<keyword evidence="4 6" id="KW-0472">Membrane</keyword>
<dbReference type="EMBL" id="JAFIMR010000050">
    <property type="protein sequence ID" value="KAI1855713.1"/>
    <property type="molecule type" value="Genomic_DNA"/>
</dbReference>
<feature type="transmembrane region" description="Helical" evidence="6">
    <location>
        <begin position="182"/>
        <end position="205"/>
    </location>
</feature>
<accession>A0A9P9WAJ4</accession>
<sequence>MVNLDPSSSTLSPLPTDHRVGLSAVATLGIVSFIATFAQFVHITWKIIRWNVKSWRRSKGKPAQAGIDLSLGLSQRHYEQTKGISSADKPPPPTPIDRGRTTSLNQFLFLFYNLIIAEVQQSAAFLLNTSWVSLNGIFVDNPVCWAQGWFISNGDLAVSCFSTLISIQTYMSVVRHYHPRQWVIYASAASTWVFVYGLALVGLLMTNNGAAKGGFFVRATAWCWISDEYENQRFWLHYFWIFTSLAISNTLYFLTCFSLFRSGDPENTRAEDGGSSLPQRASSLLRDLHIGFLVYPSIYIICTAPLALGRIMEMSGTEPSVGFYCFAGSMMASTGWMDVIWFSWTRSAIIFAASPDVTESGLSTFSFMRTPLRRYGNFVWIQGASRSTMFTGDGRRTRRSNISDGWHMTLKSSSQECLRPSNMDDMVVRMDVEMSIVVETNIERSLSDDEGAQGAGVTMTRKHGPFDTSTY</sequence>
<evidence type="ECO:0000256" key="4">
    <source>
        <dbReference type="ARBA" id="ARBA00023136"/>
    </source>
</evidence>
<dbReference type="GO" id="GO:0007189">
    <property type="term" value="P:adenylate cyclase-activating G protein-coupled receptor signaling pathway"/>
    <property type="evidence" value="ECO:0007669"/>
    <property type="project" value="TreeGrafter"/>
</dbReference>
<gene>
    <name evidence="7" type="ORF">JX265_012158</name>
</gene>
<evidence type="ECO:0000256" key="1">
    <source>
        <dbReference type="ARBA" id="ARBA00004141"/>
    </source>
</evidence>
<keyword evidence="8" id="KW-1185">Reference proteome</keyword>
<evidence type="ECO:0000256" key="6">
    <source>
        <dbReference type="SAM" id="Phobius"/>
    </source>
</evidence>
<keyword evidence="3 6" id="KW-1133">Transmembrane helix</keyword>
<evidence type="ECO:0008006" key="9">
    <source>
        <dbReference type="Google" id="ProtNLM"/>
    </source>
</evidence>
<dbReference type="Gene3D" id="1.20.1070.10">
    <property type="entry name" value="Rhodopsin 7-helix transmembrane proteins"/>
    <property type="match status" value="1"/>
</dbReference>
<comment type="subcellular location">
    <subcellularLocation>
        <location evidence="1">Membrane</location>
        <topology evidence="1">Multi-pass membrane protein</topology>
    </subcellularLocation>
</comment>
<dbReference type="GO" id="GO:0004930">
    <property type="term" value="F:G protein-coupled receptor activity"/>
    <property type="evidence" value="ECO:0007669"/>
    <property type="project" value="TreeGrafter"/>
</dbReference>
<feature type="transmembrane region" description="Helical" evidence="6">
    <location>
        <begin position="321"/>
        <end position="344"/>
    </location>
</feature>
<dbReference type="PANTHER" id="PTHR23112:SF37">
    <property type="entry name" value="G PROTEIN-COUPLED RECEPTOR GPR1"/>
    <property type="match status" value="1"/>
</dbReference>
<reference evidence="7" key="1">
    <citation type="submission" date="2021-03" db="EMBL/GenBank/DDBJ databases">
        <title>Revisited historic fungal species revealed as producer of novel bioactive compounds through whole genome sequencing and comparative genomics.</title>
        <authorList>
            <person name="Vignolle G.A."/>
            <person name="Hochenegger N."/>
            <person name="Mach R.L."/>
            <person name="Mach-Aigner A.R."/>
            <person name="Javad Rahimi M."/>
            <person name="Salim K.A."/>
            <person name="Chan C.M."/>
            <person name="Lim L.B.L."/>
            <person name="Cai F."/>
            <person name="Druzhinina I.S."/>
            <person name="U'Ren J.M."/>
            <person name="Derntl C."/>
        </authorList>
    </citation>
    <scope>NUCLEOTIDE SEQUENCE</scope>
    <source>
        <strain evidence="7">TUCIM 5799</strain>
    </source>
</reference>
<comment type="caution">
    <text evidence="7">The sequence shown here is derived from an EMBL/GenBank/DDBJ whole genome shotgun (WGS) entry which is preliminary data.</text>
</comment>